<dbReference type="Proteomes" id="UP000637643">
    <property type="component" value="Unassembled WGS sequence"/>
</dbReference>
<evidence type="ECO:0000313" key="2">
    <source>
        <dbReference type="Proteomes" id="UP000637643"/>
    </source>
</evidence>
<reference evidence="1" key="2">
    <citation type="submission" date="2020-09" db="EMBL/GenBank/DDBJ databases">
        <authorList>
            <person name="Sun Q."/>
            <person name="Zhou Y."/>
        </authorList>
    </citation>
    <scope>NUCLEOTIDE SEQUENCE</scope>
    <source>
        <strain evidence="1">CGMCC 1.16134</strain>
    </source>
</reference>
<proteinExistence type="predicted"/>
<accession>A0A917FZ26</accession>
<sequence length="95" mass="11677">MSRSVKRQPVFSDQQKHGASWAKMQAAKAVRRYPGEIPRGKWYRKLYCSWNICDYSFYTTKEQAVQEWETESWRKMRFPSRVEAIQEWSKFYRRK</sequence>
<dbReference type="AlphaFoldDB" id="A0A917FZ26"/>
<protein>
    <submittedName>
        <fullName evidence="1">Uncharacterized protein</fullName>
    </submittedName>
</protein>
<gene>
    <name evidence="1" type="ORF">GCM10010912_69040</name>
</gene>
<keyword evidence="2" id="KW-1185">Reference proteome</keyword>
<organism evidence="1 2">
    <name type="scientific">Paenibacillus albidus</name>
    <dbReference type="NCBI Taxonomy" id="2041023"/>
    <lineage>
        <taxon>Bacteria</taxon>
        <taxon>Bacillati</taxon>
        <taxon>Bacillota</taxon>
        <taxon>Bacilli</taxon>
        <taxon>Bacillales</taxon>
        <taxon>Paenibacillaceae</taxon>
        <taxon>Paenibacillus</taxon>
    </lineage>
</organism>
<name>A0A917FZ26_9BACL</name>
<evidence type="ECO:0000313" key="1">
    <source>
        <dbReference type="EMBL" id="GGG14815.1"/>
    </source>
</evidence>
<dbReference type="RefSeq" id="WP_189032749.1">
    <property type="nucleotide sequence ID" value="NZ_BMKR01000077.1"/>
</dbReference>
<reference evidence="1" key="1">
    <citation type="journal article" date="2014" name="Int. J. Syst. Evol. Microbiol.">
        <title>Complete genome sequence of Corynebacterium casei LMG S-19264T (=DSM 44701T), isolated from a smear-ripened cheese.</title>
        <authorList>
            <consortium name="US DOE Joint Genome Institute (JGI-PGF)"/>
            <person name="Walter F."/>
            <person name="Albersmeier A."/>
            <person name="Kalinowski J."/>
            <person name="Ruckert C."/>
        </authorList>
    </citation>
    <scope>NUCLEOTIDE SEQUENCE</scope>
    <source>
        <strain evidence="1">CGMCC 1.16134</strain>
    </source>
</reference>
<comment type="caution">
    <text evidence="1">The sequence shown here is derived from an EMBL/GenBank/DDBJ whole genome shotgun (WGS) entry which is preliminary data.</text>
</comment>
<dbReference type="EMBL" id="BMKR01000077">
    <property type="protein sequence ID" value="GGG14815.1"/>
    <property type="molecule type" value="Genomic_DNA"/>
</dbReference>